<dbReference type="Pfam" id="PF14821">
    <property type="entry name" value="Thr_synth_N"/>
    <property type="match status" value="1"/>
</dbReference>
<feature type="domain" description="Tryptophan synthase beta chain-like PALP" evidence="7">
    <location>
        <begin position="83"/>
        <end position="392"/>
    </location>
</feature>
<dbReference type="InterPro" id="IPR051166">
    <property type="entry name" value="Threonine_Synthase"/>
</dbReference>
<accession>A0A316FXT9</accession>
<evidence type="ECO:0000256" key="4">
    <source>
        <dbReference type="ARBA" id="ARBA00023239"/>
    </source>
</evidence>
<feature type="domain" description="Threonine synthase N-terminal" evidence="8">
    <location>
        <begin position="2"/>
        <end position="77"/>
    </location>
</feature>
<dbReference type="InterPro" id="IPR001926">
    <property type="entry name" value="TrpB-like_PALP"/>
</dbReference>
<evidence type="ECO:0000313" key="9">
    <source>
        <dbReference type="EMBL" id="PWK53408.1"/>
    </source>
</evidence>
<dbReference type="EC" id="4.2.3.1" evidence="5"/>
<dbReference type="InterPro" id="IPR037158">
    <property type="entry name" value="Thr_synth_N_sf"/>
</dbReference>
<dbReference type="Gene3D" id="3.90.1380.10">
    <property type="entry name" value="Threonine synthase, N-terminal domain"/>
    <property type="match status" value="1"/>
</dbReference>
<keyword evidence="10" id="KW-1185">Reference proteome</keyword>
<keyword evidence="3 6" id="KW-0663">Pyridoxal phosphate</keyword>
<sequence length="457" mass="50446">MNYISTRNNQITQRFSHAVLDGLSHDGGLYVPESLPDLSGYLTNPVSYTEMACGVFTSFMAPDFTPGKIQAMLDSAYSSFSETNVVKLKQYDLFNVLELFHGPTLAFKDIALQFLGQVLSELLAREGLSLTVLGATSGDTGGAAIAGLAGNDQCRVFMLYPTGRISKVQEAQMTANISDNIFPIAIDGSFDDAQNIVKQLFADAEVRQQLNLTAVNSINWCRIMAQMVYYFYAYQLAHNNDRNITSLSFSVPTGNFGDVLAGYYAYRCGLPVNKLIVACNSNDLLARIFESGVYQPLDSKSTLSPAMDIQVASNFERLLFELSGRNSEYIKEKMAQLQSDGLFEIEDEIMASFRQLFEVYSISDTETADMMRTMSRAGFQVDPHTAVGMCAKERSLEENVICLSTAHPIKFSESIKQITGTDVPCPTGIAELLNGSQRKYNLSNQISDIKSFLLSRP</sequence>
<dbReference type="EMBL" id="QGGU01000003">
    <property type="protein sequence ID" value="PWK53408.1"/>
    <property type="molecule type" value="Genomic_DNA"/>
</dbReference>
<reference evidence="9 10" key="1">
    <citation type="submission" date="2018-05" db="EMBL/GenBank/DDBJ databases">
        <title>Genomic Encyclopedia of Type Strains, Phase IV (KMG-IV): sequencing the most valuable type-strain genomes for metagenomic binning, comparative biology and taxonomic classification.</title>
        <authorList>
            <person name="Goeker M."/>
        </authorList>
    </citation>
    <scope>NUCLEOTIDE SEQUENCE [LARGE SCALE GENOMIC DNA]</scope>
    <source>
        <strain evidence="9 10">DSM 25350</strain>
    </source>
</reference>
<evidence type="ECO:0000256" key="5">
    <source>
        <dbReference type="NCBIfam" id="TIGR00260"/>
    </source>
</evidence>
<comment type="caution">
    <text evidence="9">The sequence shown here is derived from an EMBL/GenBank/DDBJ whole genome shotgun (WGS) entry which is preliminary data.</text>
</comment>
<dbReference type="InterPro" id="IPR004450">
    <property type="entry name" value="Thr_synthase-like"/>
</dbReference>
<proteinExistence type="inferred from homology"/>
<dbReference type="SUPFAM" id="SSF53686">
    <property type="entry name" value="Tryptophan synthase beta subunit-like PLP-dependent enzymes"/>
    <property type="match status" value="1"/>
</dbReference>
<keyword evidence="4" id="KW-0456">Lyase</keyword>
<comment type="similarity">
    <text evidence="2">Belongs to the threonine synthase family.</text>
</comment>
<evidence type="ECO:0000313" key="10">
    <source>
        <dbReference type="Proteomes" id="UP000245790"/>
    </source>
</evidence>
<dbReference type="InterPro" id="IPR029144">
    <property type="entry name" value="Thr_synth_N"/>
</dbReference>
<feature type="modified residue" description="N6-(pyridoxal phosphate)lysine" evidence="6">
    <location>
        <position position="108"/>
    </location>
</feature>
<name>A0A316FXT9_9GAMM</name>
<evidence type="ECO:0000256" key="2">
    <source>
        <dbReference type="ARBA" id="ARBA00005517"/>
    </source>
</evidence>
<dbReference type="RefSeq" id="WP_109762647.1">
    <property type="nucleotide sequence ID" value="NZ_QGGU01000003.1"/>
</dbReference>
<dbReference type="PANTHER" id="PTHR42690:SF1">
    <property type="entry name" value="THREONINE SYNTHASE-LIKE 2"/>
    <property type="match status" value="1"/>
</dbReference>
<evidence type="ECO:0000259" key="7">
    <source>
        <dbReference type="Pfam" id="PF00291"/>
    </source>
</evidence>
<evidence type="ECO:0000256" key="1">
    <source>
        <dbReference type="ARBA" id="ARBA00001933"/>
    </source>
</evidence>
<gene>
    <name evidence="9" type="ORF">C8D97_103235</name>
</gene>
<dbReference type="GO" id="GO:0004795">
    <property type="term" value="F:threonine synthase activity"/>
    <property type="evidence" value="ECO:0007669"/>
    <property type="project" value="UniProtKB-UniRule"/>
</dbReference>
<dbReference type="PANTHER" id="PTHR42690">
    <property type="entry name" value="THREONINE SYNTHASE FAMILY MEMBER"/>
    <property type="match status" value="1"/>
</dbReference>
<dbReference type="GO" id="GO:0009088">
    <property type="term" value="P:threonine biosynthetic process"/>
    <property type="evidence" value="ECO:0007669"/>
    <property type="project" value="UniProtKB-UniRule"/>
</dbReference>
<evidence type="ECO:0000259" key="8">
    <source>
        <dbReference type="Pfam" id="PF14821"/>
    </source>
</evidence>
<dbReference type="Proteomes" id="UP000245790">
    <property type="component" value="Unassembled WGS sequence"/>
</dbReference>
<dbReference type="OrthoDB" id="9763107at2"/>
<comment type="cofactor">
    <cofactor evidence="1 6">
        <name>pyridoxal 5'-phosphate</name>
        <dbReference type="ChEBI" id="CHEBI:597326"/>
    </cofactor>
</comment>
<evidence type="ECO:0000256" key="6">
    <source>
        <dbReference type="PIRSR" id="PIRSR604450-51"/>
    </source>
</evidence>
<dbReference type="Gene3D" id="3.40.50.1100">
    <property type="match status" value="2"/>
</dbReference>
<dbReference type="AlphaFoldDB" id="A0A316FXT9"/>
<dbReference type="Pfam" id="PF00291">
    <property type="entry name" value="PALP"/>
    <property type="match status" value="1"/>
</dbReference>
<protein>
    <recommendedName>
        <fullName evidence="5">Threonine synthase</fullName>
        <ecNumber evidence="5">4.2.3.1</ecNumber>
    </recommendedName>
</protein>
<evidence type="ECO:0000256" key="3">
    <source>
        <dbReference type="ARBA" id="ARBA00022898"/>
    </source>
</evidence>
<dbReference type="NCBIfam" id="TIGR00260">
    <property type="entry name" value="thrC"/>
    <property type="match status" value="1"/>
</dbReference>
<organism evidence="9 10">
    <name type="scientific">Pleionea mediterranea</name>
    <dbReference type="NCBI Taxonomy" id="523701"/>
    <lineage>
        <taxon>Bacteria</taxon>
        <taxon>Pseudomonadati</taxon>
        <taxon>Pseudomonadota</taxon>
        <taxon>Gammaproteobacteria</taxon>
        <taxon>Oceanospirillales</taxon>
        <taxon>Pleioneaceae</taxon>
        <taxon>Pleionea</taxon>
    </lineage>
</organism>
<dbReference type="InterPro" id="IPR036052">
    <property type="entry name" value="TrpB-like_PALP_sf"/>
</dbReference>